<dbReference type="Proteomes" id="UP000236655">
    <property type="component" value="Chromosome"/>
</dbReference>
<dbReference type="KEGG" id="nba:CUN60_07650"/>
<dbReference type="EMBL" id="CP024847">
    <property type="protein sequence ID" value="AUR53174.1"/>
    <property type="molecule type" value="Genomic_DNA"/>
</dbReference>
<organism evidence="2 3">
    <name type="scientific">Aquella oligotrophica</name>
    <dbReference type="NCBI Taxonomy" id="2067065"/>
    <lineage>
        <taxon>Bacteria</taxon>
        <taxon>Pseudomonadati</taxon>
        <taxon>Pseudomonadota</taxon>
        <taxon>Betaproteobacteria</taxon>
        <taxon>Neisseriales</taxon>
        <taxon>Neisseriaceae</taxon>
        <taxon>Aquella</taxon>
    </lineage>
</organism>
<accession>A0A2I7N9M7</accession>
<dbReference type="SUPFAM" id="SSF53756">
    <property type="entry name" value="UDP-Glycosyltransferase/glycogen phosphorylase"/>
    <property type="match status" value="1"/>
</dbReference>
<dbReference type="Pfam" id="PF13579">
    <property type="entry name" value="Glyco_trans_4_4"/>
    <property type="match status" value="1"/>
</dbReference>
<dbReference type="PANTHER" id="PTHR12526">
    <property type="entry name" value="GLYCOSYLTRANSFERASE"/>
    <property type="match status" value="1"/>
</dbReference>
<evidence type="ECO:0000259" key="1">
    <source>
        <dbReference type="Pfam" id="PF13579"/>
    </source>
</evidence>
<dbReference type="AlphaFoldDB" id="A0A2I7N9M7"/>
<dbReference type="Gene3D" id="3.40.50.2000">
    <property type="entry name" value="Glycogen Phosphorylase B"/>
    <property type="match status" value="2"/>
</dbReference>
<proteinExistence type="predicted"/>
<evidence type="ECO:0000313" key="3">
    <source>
        <dbReference type="Proteomes" id="UP000236655"/>
    </source>
</evidence>
<dbReference type="Pfam" id="PF13692">
    <property type="entry name" value="Glyco_trans_1_4"/>
    <property type="match status" value="1"/>
</dbReference>
<keyword evidence="3" id="KW-1185">Reference proteome</keyword>
<dbReference type="CDD" id="cd03794">
    <property type="entry name" value="GT4_WbuB-like"/>
    <property type="match status" value="1"/>
</dbReference>
<dbReference type="OrthoDB" id="9787293at2"/>
<name>A0A2I7N9M7_9NEIS</name>
<reference evidence="3" key="1">
    <citation type="submission" date="2017-11" db="EMBL/GenBank/DDBJ databases">
        <authorList>
            <person name="Chan K.G."/>
            <person name="Lee L.S."/>
        </authorList>
    </citation>
    <scope>NUCLEOTIDE SEQUENCE [LARGE SCALE GENOMIC DNA]</scope>
    <source>
        <strain evidence="3">DSM 100970</strain>
    </source>
</reference>
<dbReference type="GO" id="GO:0016757">
    <property type="term" value="F:glycosyltransferase activity"/>
    <property type="evidence" value="ECO:0007669"/>
    <property type="project" value="UniProtKB-ARBA"/>
</dbReference>
<feature type="domain" description="Glycosyltransferase subfamily 4-like N-terminal" evidence="1">
    <location>
        <begin position="16"/>
        <end position="203"/>
    </location>
</feature>
<keyword evidence="2" id="KW-0808">Transferase</keyword>
<sequence length="412" mass="47369">MNILYINHYAGSIYHGMEYRPYYLAREWVKQGHNVTIVASNYSHIRQKNIELNADLDYLEEMVDGIRYFWCKTPPYGENGIKRVINIFAFLRKVWNLKDNIIANHKPDLVIASSTYPFDTLLAKEIAKKHQAKFVYEVHDLWPLTPMEVGGMSKWHPFIMAMQWAENYGYKNADKVVSLLPKADKYMQDHGMDKDKFIYISNGVAVSDWLNATKKMPNEHQNELSRLKHIENKFIIGYAGGMGEANALDFLLDAAKLINDKSIHIVMIGDGPKKEHLQARIKTELIENITILPAINKLQIPDFLSTCDALYIGWNKLPIYRFGICPNKLFDYMLAQKPIIHSVTAGNDLVDEARCGLSVAAEDINEISSAIQNMKNLKAENRERMAKNGHDYVLRNHDYRILATRFLDKASN</sequence>
<protein>
    <submittedName>
        <fullName evidence="2">Glycosyltransferase WbuB</fullName>
    </submittedName>
</protein>
<evidence type="ECO:0000313" key="2">
    <source>
        <dbReference type="EMBL" id="AUR53174.1"/>
    </source>
</evidence>
<dbReference type="InterPro" id="IPR028098">
    <property type="entry name" value="Glyco_trans_4-like_N"/>
</dbReference>
<dbReference type="PANTHER" id="PTHR12526:SF622">
    <property type="entry name" value="GLYCOSYLTRANSFERASE (GROUP I)"/>
    <property type="match status" value="1"/>
</dbReference>
<gene>
    <name evidence="2" type="ORF">CUN60_07650</name>
</gene>